<reference evidence="1 2" key="1">
    <citation type="submission" date="2019-01" db="EMBL/GenBank/DDBJ databases">
        <authorList>
            <person name="Chen W.-M."/>
        </authorList>
    </citation>
    <scope>NUCLEOTIDE SEQUENCE [LARGE SCALE GENOMIC DNA]</scope>
    <source>
        <strain evidence="1 2">TLA-22</strain>
    </source>
</reference>
<dbReference type="OrthoDB" id="916694at2"/>
<comment type="caution">
    <text evidence="1">The sequence shown here is derived from an EMBL/GenBank/DDBJ whole genome shotgun (WGS) entry which is preliminary data.</text>
</comment>
<sequence>MISGNDMESSSVMMIGRKGSWLAGAAGALIAAHAPAQIAVSVNDGKQPRAGESDFRARPDNLAVIDMRRYPPRVTGTVDVPGSMIGPPTSVAMARDGSFAIVTSAQKADPADPAKFVLDNKVSLIDLTDPTAPKLVQTVEAGDGASGVAINRAGTMALVAATGDGTISVFSIAARRLTLIDTLQLDKAPGPVDIALSPDGKTAVVTQRRGNAIWRLAIDGTKVTDTGVTFPTGVNPYGSVFSRDGRYAYSTNLQGRIPAEGAPPPRGGRIGTVTAIDLRTNRIAATVEVGPLPEHVALSADGRYLAVVVVNGSAASPTSPAYSPFGLLKVYRVNGATLTSVAEAQTGQWAQGATWSDDGRTLLLQSAASRQIEVYRFDGKALVRDPAATLTFDTRPAAITTALSR</sequence>
<evidence type="ECO:0000313" key="1">
    <source>
        <dbReference type="EMBL" id="RVT40148.1"/>
    </source>
</evidence>
<dbReference type="InterPro" id="IPR015943">
    <property type="entry name" value="WD40/YVTN_repeat-like_dom_sf"/>
</dbReference>
<dbReference type="Proteomes" id="UP000282977">
    <property type="component" value="Unassembled WGS sequence"/>
</dbReference>
<dbReference type="InterPro" id="IPR011045">
    <property type="entry name" value="N2O_reductase_N"/>
</dbReference>
<dbReference type="SUPFAM" id="SSF50974">
    <property type="entry name" value="Nitrous oxide reductase, N-terminal domain"/>
    <property type="match status" value="1"/>
</dbReference>
<dbReference type="PANTHER" id="PTHR47197">
    <property type="entry name" value="PROTEIN NIRF"/>
    <property type="match status" value="1"/>
</dbReference>
<dbReference type="InterPro" id="IPR051200">
    <property type="entry name" value="Host-pathogen_enzymatic-act"/>
</dbReference>
<protein>
    <submittedName>
        <fullName evidence="1">YncE family protein</fullName>
    </submittedName>
</protein>
<gene>
    <name evidence="1" type="ORF">ENE74_12375</name>
</gene>
<dbReference type="AlphaFoldDB" id="A0A437J5E6"/>
<dbReference type="PANTHER" id="PTHR47197:SF3">
    <property type="entry name" value="DIHYDRO-HEME D1 DEHYDROGENASE"/>
    <property type="match status" value="1"/>
</dbReference>
<proteinExistence type="predicted"/>
<dbReference type="EMBL" id="RZUL01000004">
    <property type="protein sequence ID" value="RVT40148.1"/>
    <property type="molecule type" value="Genomic_DNA"/>
</dbReference>
<keyword evidence="2" id="KW-1185">Reference proteome</keyword>
<name>A0A437J5E6_9SPHN</name>
<evidence type="ECO:0000313" key="2">
    <source>
        <dbReference type="Proteomes" id="UP000282977"/>
    </source>
</evidence>
<organism evidence="1 2">
    <name type="scientific">Sphingobium algorifonticola</name>
    <dbReference type="NCBI Taxonomy" id="2008318"/>
    <lineage>
        <taxon>Bacteria</taxon>
        <taxon>Pseudomonadati</taxon>
        <taxon>Pseudomonadota</taxon>
        <taxon>Alphaproteobacteria</taxon>
        <taxon>Sphingomonadales</taxon>
        <taxon>Sphingomonadaceae</taxon>
        <taxon>Sphingobium</taxon>
    </lineage>
</organism>
<accession>A0A437J5E6</accession>
<dbReference type="Gene3D" id="2.130.10.10">
    <property type="entry name" value="YVTN repeat-like/Quinoprotein amine dehydrogenase"/>
    <property type="match status" value="2"/>
</dbReference>